<gene>
    <name evidence="1" type="ORF">POVWA1_013140</name>
    <name evidence="2" type="ORF">POVWA2_013360</name>
</gene>
<dbReference type="AlphaFoldDB" id="A0A1A8YMP7"/>
<evidence type="ECO:0000313" key="3">
    <source>
        <dbReference type="Proteomes" id="UP000078550"/>
    </source>
</evidence>
<dbReference type="Proteomes" id="UP000078550">
    <property type="component" value="Unassembled WGS sequence"/>
</dbReference>
<keyword evidence="4" id="KW-1185">Reference proteome</keyword>
<name>A0A1A8YMP7_PLAOA</name>
<sequence length="92" mass="10816">MQPPLQCVPKSMFIHACVYANHPLYDGYRPFLASTLLKGSLRCRKQVDLPICLKFKNRCLNRHCHELCLHFYSVSVRMFLESCNVMLYFRSS</sequence>
<dbReference type="EMBL" id="FLRD01000041">
    <property type="protein sequence ID" value="SBT32643.1"/>
    <property type="molecule type" value="Genomic_DNA"/>
</dbReference>
<reference evidence="1" key="1">
    <citation type="submission" date="2016-05" db="EMBL/GenBank/DDBJ databases">
        <authorList>
            <person name="Lavstsen T."/>
            <person name="Jespersen J.S."/>
        </authorList>
    </citation>
    <scope>NUCLEOTIDE SEQUENCE [LARGE SCALE GENOMIC DNA]</scope>
</reference>
<evidence type="ECO:0000313" key="2">
    <source>
        <dbReference type="EMBL" id="SBT33170.1"/>
    </source>
</evidence>
<dbReference type="Proteomes" id="UP000078555">
    <property type="component" value="Unassembled WGS sequence"/>
</dbReference>
<proteinExistence type="predicted"/>
<accession>A0A1A8YMP7</accession>
<organism evidence="1 4">
    <name type="scientific">Plasmodium ovale wallikeri</name>
    <dbReference type="NCBI Taxonomy" id="864142"/>
    <lineage>
        <taxon>Eukaryota</taxon>
        <taxon>Sar</taxon>
        <taxon>Alveolata</taxon>
        <taxon>Apicomplexa</taxon>
        <taxon>Aconoidasida</taxon>
        <taxon>Haemosporida</taxon>
        <taxon>Plasmodiidae</taxon>
        <taxon>Plasmodium</taxon>
        <taxon>Plasmodium (Plasmodium)</taxon>
    </lineage>
</organism>
<reference evidence="3 4" key="2">
    <citation type="submission" date="2016-05" db="EMBL/GenBank/DDBJ databases">
        <authorList>
            <person name="Naeem Raeece"/>
        </authorList>
    </citation>
    <scope>NUCLEOTIDE SEQUENCE [LARGE SCALE GENOMIC DNA]</scope>
</reference>
<protein>
    <submittedName>
        <fullName evidence="1">Uncharacterized protein</fullName>
    </submittedName>
</protein>
<evidence type="ECO:0000313" key="1">
    <source>
        <dbReference type="EMBL" id="SBT32643.1"/>
    </source>
</evidence>
<dbReference type="EMBL" id="FLRE01000053">
    <property type="protein sequence ID" value="SBT33170.1"/>
    <property type="molecule type" value="Genomic_DNA"/>
</dbReference>
<evidence type="ECO:0000313" key="4">
    <source>
        <dbReference type="Proteomes" id="UP000078555"/>
    </source>
</evidence>